<dbReference type="PANTHER" id="PTHR31302:SF31">
    <property type="entry name" value="PHOSPHODIESTERASE YAEI"/>
    <property type="match status" value="1"/>
</dbReference>
<gene>
    <name evidence="5" type="ORF">IAC44_03090</name>
</gene>
<evidence type="ECO:0000256" key="3">
    <source>
        <dbReference type="SAM" id="Phobius"/>
    </source>
</evidence>
<keyword evidence="2" id="KW-0378">Hydrolase</keyword>
<dbReference type="EMBL" id="DVLY01000072">
    <property type="protein sequence ID" value="HIT97802.1"/>
    <property type="molecule type" value="Genomic_DNA"/>
</dbReference>
<evidence type="ECO:0000313" key="6">
    <source>
        <dbReference type="Proteomes" id="UP000824161"/>
    </source>
</evidence>
<comment type="caution">
    <text evidence="5">The sequence shown here is derived from an EMBL/GenBank/DDBJ whole genome shotgun (WGS) entry which is preliminary data.</text>
</comment>
<sequence length="401" mass="44653">MVIYITLTIALLSGIYAYRYLRRATSPRTALRIYAAMGVAALLYVGISLSGELSLYTAARAVAIAVLFYACATLPLCIGAVIDDLYRLFRRATTGAWPSAPLKGLFLFSCLLALAGIATVVEGILRGKTDYRVEDFAMESARVPEGLDGLRIVQISDLHLGSFRPDDRHLPRAFEMIAGLQGDLIVLTGDILNDNSADMLPWMDYLSALHAPEGKYAVIGNHDYCEYDHSLTPAQREAQMDSLHSYYRRAGFQVLDNAHVPIVRGGDTLYLAGVENWGTGPFPARGDLGKALEGIPEDAFIVLLSHDPTHFERIVSRYPTFVDLTLSGHTHAMQLAFRLSENRQWSPIQYRYPYWAGPYRENGRQLYVNRGIGYHFFPARVGMRPEITCITLHRSEGSPEN</sequence>
<evidence type="ECO:0000256" key="1">
    <source>
        <dbReference type="ARBA" id="ARBA00022723"/>
    </source>
</evidence>
<dbReference type="Pfam" id="PF00149">
    <property type="entry name" value="Metallophos"/>
    <property type="match status" value="1"/>
</dbReference>
<accession>A0A9D1KTB5</accession>
<dbReference type="InterPro" id="IPR029052">
    <property type="entry name" value="Metallo-depent_PP-like"/>
</dbReference>
<reference evidence="5" key="1">
    <citation type="submission" date="2020-10" db="EMBL/GenBank/DDBJ databases">
        <authorList>
            <person name="Gilroy R."/>
        </authorList>
    </citation>
    <scope>NUCLEOTIDE SEQUENCE</scope>
    <source>
        <strain evidence="5">1383</strain>
    </source>
</reference>
<reference evidence="5" key="2">
    <citation type="journal article" date="2021" name="PeerJ">
        <title>Extensive microbial diversity within the chicken gut microbiome revealed by metagenomics and culture.</title>
        <authorList>
            <person name="Gilroy R."/>
            <person name="Ravi A."/>
            <person name="Getino M."/>
            <person name="Pursley I."/>
            <person name="Horton D.L."/>
            <person name="Alikhan N.F."/>
            <person name="Baker D."/>
            <person name="Gharbi K."/>
            <person name="Hall N."/>
            <person name="Watson M."/>
            <person name="Adriaenssens E.M."/>
            <person name="Foster-Nyarko E."/>
            <person name="Jarju S."/>
            <person name="Secka A."/>
            <person name="Antonio M."/>
            <person name="Oren A."/>
            <person name="Chaudhuri R.R."/>
            <person name="La Ragione R."/>
            <person name="Hildebrand F."/>
            <person name="Pallen M.J."/>
        </authorList>
    </citation>
    <scope>NUCLEOTIDE SEQUENCE</scope>
    <source>
        <strain evidence="5">1383</strain>
    </source>
</reference>
<dbReference type="SUPFAM" id="SSF56300">
    <property type="entry name" value="Metallo-dependent phosphatases"/>
    <property type="match status" value="1"/>
</dbReference>
<feature type="transmembrane region" description="Helical" evidence="3">
    <location>
        <begin position="61"/>
        <end position="82"/>
    </location>
</feature>
<organism evidence="5 6">
    <name type="scientific">Candidatus Merdimorpha stercoravium</name>
    <dbReference type="NCBI Taxonomy" id="2840863"/>
    <lineage>
        <taxon>Bacteria</taxon>
        <taxon>Pseudomonadati</taxon>
        <taxon>Bacteroidota</taxon>
        <taxon>Flavobacteriia</taxon>
        <taxon>Flavobacteriales</taxon>
        <taxon>Candidatus Merdimorpha</taxon>
    </lineage>
</organism>
<dbReference type="Proteomes" id="UP000824161">
    <property type="component" value="Unassembled WGS sequence"/>
</dbReference>
<dbReference type="AlphaFoldDB" id="A0A9D1KTB5"/>
<dbReference type="Gene3D" id="3.60.21.10">
    <property type="match status" value="1"/>
</dbReference>
<feature type="transmembrane region" description="Helical" evidence="3">
    <location>
        <begin position="33"/>
        <end position="49"/>
    </location>
</feature>
<keyword evidence="3" id="KW-1133">Transmembrane helix</keyword>
<evidence type="ECO:0000313" key="5">
    <source>
        <dbReference type="EMBL" id="HIT97802.1"/>
    </source>
</evidence>
<evidence type="ECO:0000256" key="2">
    <source>
        <dbReference type="ARBA" id="ARBA00022801"/>
    </source>
</evidence>
<keyword evidence="1" id="KW-0479">Metal-binding</keyword>
<dbReference type="GO" id="GO:0016020">
    <property type="term" value="C:membrane"/>
    <property type="evidence" value="ECO:0007669"/>
    <property type="project" value="GOC"/>
</dbReference>
<proteinExistence type="predicted"/>
<dbReference type="GO" id="GO:0009245">
    <property type="term" value="P:lipid A biosynthetic process"/>
    <property type="evidence" value="ECO:0007669"/>
    <property type="project" value="TreeGrafter"/>
</dbReference>
<dbReference type="InterPro" id="IPR051158">
    <property type="entry name" value="Metallophosphoesterase_sf"/>
</dbReference>
<dbReference type="GO" id="GO:0046872">
    <property type="term" value="F:metal ion binding"/>
    <property type="evidence" value="ECO:0007669"/>
    <property type="project" value="UniProtKB-KW"/>
</dbReference>
<feature type="domain" description="Calcineurin-like phosphoesterase" evidence="4">
    <location>
        <begin position="150"/>
        <end position="332"/>
    </location>
</feature>
<keyword evidence="3" id="KW-0812">Transmembrane</keyword>
<evidence type="ECO:0000259" key="4">
    <source>
        <dbReference type="Pfam" id="PF00149"/>
    </source>
</evidence>
<protein>
    <submittedName>
        <fullName evidence="5">Metallophosphoesterase</fullName>
    </submittedName>
</protein>
<name>A0A9D1KTB5_9FLAO</name>
<dbReference type="PANTHER" id="PTHR31302">
    <property type="entry name" value="TRANSMEMBRANE PROTEIN WITH METALLOPHOSPHOESTERASE DOMAIN-RELATED"/>
    <property type="match status" value="1"/>
</dbReference>
<feature type="transmembrane region" description="Helical" evidence="3">
    <location>
        <begin position="102"/>
        <end position="125"/>
    </location>
</feature>
<keyword evidence="3" id="KW-0472">Membrane</keyword>
<dbReference type="InterPro" id="IPR004843">
    <property type="entry name" value="Calcineurin-like_PHP"/>
</dbReference>
<dbReference type="GO" id="GO:0008758">
    <property type="term" value="F:UDP-2,3-diacylglucosamine hydrolase activity"/>
    <property type="evidence" value="ECO:0007669"/>
    <property type="project" value="TreeGrafter"/>
</dbReference>
<dbReference type="CDD" id="cd07385">
    <property type="entry name" value="MPP_YkuE_C"/>
    <property type="match status" value="1"/>
</dbReference>